<sequence length="259" mass="26303">MSDAVSAAAPAEAAFDSRLSIVDNNGMLRFDGTVDSDAARKTITEAIGAAYASDRVSGGVTVDGNARPAPWLHGLAPFLAGFKAPGAAISFRADTIELSGQVSADQRGRLETLARTHFPGLRLSGLFAGQDGDADPAIAALAALHPQSPAHGVESALNKMAIGFEQGSAKIAPASLAVIAQAGQTLASMPADRRVEIAGHAAASGDPDADALLSRRRAEAVKVQLIVNGVNPGMIETLASDGGAATGTQADQVTFRVLN</sequence>
<evidence type="ECO:0000313" key="3">
    <source>
        <dbReference type="EMBL" id="AWV06894.1"/>
    </source>
</evidence>
<dbReference type="PROSITE" id="PS51123">
    <property type="entry name" value="OMPA_2"/>
    <property type="match status" value="1"/>
</dbReference>
<accession>A0A2U9T7H3</accession>
<proteinExistence type="predicted"/>
<evidence type="ECO:0000259" key="2">
    <source>
        <dbReference type="PROSITE" id="PS51123"/>
    </source>
</evidence>
<dbReference type="AlphaFoldDB" id="A0A2U9T7H3"/>
<dbReference type="EMBL" id="CP029843">
    <property type="protein sequence ID" value="AWV06894.1"/>
    <property type="molecule type" value="Genomic_DNA"/>
</dbReference>
<dbReference type="SUPFAM" id="SSF103088">
    <property type="entry name" value="OmpA-like"/>
    <property type="match status" value="1"/>
</dbReference>
<evidence type="ECO:0000313" key="4">
    <source>
        <dbReference type="Proteomes" id="UP000249447"/>
    </source>
</evidence>
<dbReference type="InterPro" id="IPR036737">
    <property type="entry name" value="OmpA-like_sf"/>
</dbReference>
<dbReference type="KEGG" id="lmb:C9I47_1178"/>
<dbReference type="Gene3D" id="3.40.1520.20">
    <property type="match status" value="1"/>
</dbReference>
<name>A0A2U9T7H3_9GAMM</name>
<protein>
    <recommendedName>
        <fullName evidence="2">OmpA-like domain-containing protein</fullName>
    </recommendedName>
</protein>
<dbReference type="InterPro" id="IPR006665">
    <property type="entry name" value="OmpA-like"/>
</dbReference>
<organism evidence="3 4">
    <name type="scientific">Marilutibacter maris</name>
    <dbReference type="NCBI Taxonomy" id="1605891"/>
    <lineage>
        <taxon>Bacteria</taxon>
        <taxon>Pseudomonadati</taxon>
        <taxon>Pseudomonadota</taxon>
        <taxon>Gammaproteobacteria</taxon>
        <taxon>Lysobacterales</taxon>
        <taxon>Lysobacteraceae</taxon>
        <taxon>Marilutibacter</taxon>
    </lineage>
</organism>
<dbReference type="Pfam" id="PF00691">
    <property type="entry name" value="OmpA"/>
    <property type="match status" value="1"/>
</dbReference>
<dbReference type="Proteomes" id="UP000249447">
    <property type="component" value="Chromosome"/>
</dbReference>
<dbReference type="Gene3D" id="3.30.1330.60">
    <property type="entry name" value="OmpA-like domain"/>
    <property type="match status" value="1"/>
</dbReference>
<evidence type="ECO:0000256" key="1">
    <source>
        <dbReference type="PROSITE-ProRule" id="PRU00473"/>
    </source>
</evidence>
<keyword evidence="4" id="KW-1185">Reference proteome</keyword>
<dbReference type="GO" id="GO:0016020">
    <property type="term" value="C:membrane"/>
    <property type="evidence" value="ECO:0007669"/>
    <property type="project" value="UniProtKB-UniRule"/>
</dbReference>
<keyword evidence="1" id="KW-0472">Membrane</keyword>
<reference evidence="3 4" key="1">
    <citation type="submission" date="2018-05" db="EMBL/GenBank/DDBJ databases">
        <title>The complete genome of Lysobacter maris HZ9B, a marine bacterium antagonistic against terrestrial plant pathogens.</title>
        <authorList>
            <person name="Zhang X.-Q."/>
        </authorList>
    </citation>
    <scope>NUCLEOTIDE SEQUENCE [LARGE SCALE GENOMIC DNA]</scope>
    <source>
        <strain evidence="3 4">HZ9B</strain>
    </source>
</reference>
<feature type="domain" description="OmpA-like" evidence="2">
    <location>
        <begin position="151"/>
        <end position="259"/>
    </location>
</feature>
<gene>
    <name evidence="3" type="ORF">C9I47_1178</name>
</gene>